<feature type="transmembrane region" description="Helical" evidence="6">
    <location>
        <begin position="123"/>
        <end position="145"/>
    </location>
</feature>
<keyword evidence="6" id="KW-0739">Sodium transport</keyword>
<keyword evidence="4 6" id="KW-1133">Transmembrane helix</keyword>
<dbReference type="PANTHER" id="PTHR30341">
    <property type="entry name" value="SODIUM ION/PROTON ANTIPORTER NHAA-RELATED"/>
    <property type="match status" value="1"/>
</dbReference>
<keyword evidence="2 6" id="KW-1003">Cell membrane</keyword>
<dbReference type="InterPro" id="IPR004670">
    <property type="entry name" value="NhaA"/>
</dbReference>
<keyword evidence="5 6" id="KW-0472">Membrane</keyword>
<feature type="transmembrane region" description="Helical" evidence="6">
    <location>
        <begin position="398"/>
        <end position="424"/>
    </location>
</feature>
<dbReference type="HAMAP" id="MF_01844">
    <property type="entry name" value="NhaA"/>
    <property type="match status" value="1"/>
</dbReference>
<organism evidence="7 8">
    <name type="scientific">Sorangium cellulosum</name>
    <name type="common">Polyangium cellulosum</name>
    <dbReference type="NCBI Taxonomy" id="56"/>
    <lineage>
        <taxon>Bacteria</taxon>
        <taxon>Pseudomonadati</taxon>
        <taxon>Myxococcota</taxon>
        <taxon>Polyangia</taxon>
        <taxon>Polyangiales</taxon>
        <taxon>Polyangiaceae</taxon>
        <taxon>Sorangium</taxon>
    </lineage>
</organism>
<keyword evidence="6" id="KW-0915">Sodium</keyword>
<dbReference type="AlphaFoldDB" id="A0A150R9I8"/>
<evidence type="ECO:0000256" key="5">
    <source>
        <dbReference type="ARBA" id="ARBA00023136"/>
    </source>
</evidence>
<keyword evidence="6" id="KW-0813">Transport</keyword>
<feature type="transmembrane region" description="Helical" evidence="6">
    <location>
        <begin position="332"/>
        <end position="350"/>
    </location>
</feature>
<evidence type="ECO:0000256" key="1">
    <source>
        <dbReference type="ARBA" id="ARBA00004429"/>
    </source>
</evidence>
<evidence type="ECO:0000256" key="4">
    <source>
        <dbReference type="ARBA" id="ARBA00022989"/>
    </source>
</evidence>
<comment type="function">
    <text evidence="6">Na(+)/H(+) antiporter that extrudes sodium in exchange for external protons.</text>
</comment>
<evidence type="ECO:0000313" key="7">
    <source>
        <dbReference type="EMBL" id="KYF76783.1"/>
    </source>
</evidence>
<dbReference type="GO" id="GO:0015385">
    <property type="term" value="F:sodium:proton antiporter activity"/>
    <property type="evidence" value="ECO:0007669"/>
    <property type="project" value="UniProtKB-UniRule"/>
</dbReference>
<feature type="transmembrane region" description="Helical" evidence="6">
    <location>
        <begin position="436"/>
        <end position="457"/>
    </location>
</feature>
<comment type="catalytic activity">
    <reaction evidence="6">
        <text>Na(+)(in) + 2 H(+)(out) = Na(+)(out) + 2 H(+)(in)</text>
        <dbReference type="Rhea" id="RHEA:29251"/>
        <dbReference type="ChEBI" id="CHEBI:15378"/>
        <dbReference type="ChEBI" id="CHEBI:29101"/>
    </reaction>
</comment>
<comment type="subcellular location">
    <subcellularLocation>
        <location evidence="1">Cell inner membrane</location>
        <topology evidence="1">Multi-pass membrane protein</topology>
    </subcellularLocation>
    <subcellularLocation>
        <location evidence="6">Cell membrane</location>
        <topology evidence="6">Multi-pass membrane protein</topology>
    </subcellularLocation>
</comment>
<evidence type="ECO:0000313" key="8">
    <source>
        <dbReference type="Proteomes" id="UP000075635"/>
    </source>
</evidence>
<keyword evidence="3 6" id="KW-0812">Transmembrane</keyword>
<dbReference type="GO" id="GO:0005886">
    <property type="term" value="C:plasma membrane"/>
    <property type="evidence" value="ECO:0007669"/>
    <property type="project" value="UniProtKB-SubCell"/>
</dbReference>
<proteinExistence type="inferred from homology"/>
<evidence type="ECO:0000256" key="6">
    <source>
        <dbReference type="HAMAP-Rule" id="MF_01844"/>
    </source>
</evidence>
<feature type="transmembrane region" description="Helical" evidence="6">
    <location>
        <begin position="157"/>
        <end position="175"/>
    </location>
</feature>
<reference evidence="7 8" key="1">
    <citation type="submission" date="2014-02" db="EMBL/GenBank/DDBJ databases">
        <title>The small core and large imbalanced accessory genome model reveals a collaborative survival strategy of Sorangium cellulosum strains in nature.</title>
        <authorList>
            <person name="Han K."/>
            <person name="Peng R."/>
            <person name="Blom J."/>
            <person name="Li Y.-Z."/>
        </authorList>
    </citation>
    <scope>NUCLEOTIDE SEQUENCE [LARGE SCALE GENOMIC DNA]</scope>
    <source>
        <strain evidence="7 8">So0011-07</strain>
    </source>
</reference>
<dbReference type="EMBL" id="JEMB01002977">
    <property type="protein sequence ID" value="KYF76783.1"/>
    <property type="molecule type" value="Genomic_DNA"/>
</dbReference>
<accession>A0A150R9I8</accession>
<dbReference type="GO" id="GO:0006885">
    <property type="term" value="P:regulation of pH"/>
    <property type="evidence" value="ECO:0007669"/>
    <property type="project" value="UniProtKB-UniRule"/>
</dbReference>
<evidence type="ECO:0000256" key="2">
    <source>
        <dbReference type="ARBA" id="ARBA00022475"/>
    </source>
</evidence>
<name>A0A150R9I8_SORCE</name>
<dbReference type="NCBIfam" id="TIGR00773">
    <property type="entry name" value="NhaA"/>
    <property type="match status" value="1"/>
</dbReference>
<protein>
    <recommendedName>
        <fullName evidence="6">Na(+)/H(+) antiporter NhaA</fullName>
    </recommendedName>
    <alternativeName>
        <fullName evidence="6">Sodium/proton antiporter NhaA</fullName>
    </alternativeName>
</protein>
<dbReference type="Proteomes" id="UP000075635">
    <property type="component" value="Unassembled WGS sequence"/>
</dbReference>
<gene>
    <name evidence="6" type="primary">nhaA</name>
    <name evidence="7" type="ORF">BE17_18740</name>
</gene>
<dbReference type="InterPro" id="IPR023171">
    <property type="entry name" value="Na/H_antiporter_dom_sf"/>
</dbReference>
<dbReference type="Pfam" id="PF06965">
    <property type="entry name" value="Na_H_antiport_1"/>
    <property type="match status" value="1"/>
</dbReference>
<dbReference type="Gene3D" id="1.20.1530.10">
    <property type="entry name" value="Na+/H+ antiporter like domain"/>
    <property type="match status" value="1"/>
</dbReference>
<keyword evidence="6" id="KW-0406">Ion transport</keyword>
<comment type="caution">
    <text evidence="7">The sequence shown here is derived from an EMBL/GenBank/DDBJ whole genome shotgun (WGS) entry which is preliminary data.</text>
</comment>
<comment type="similarity">
    <text evidence="6">Belongs to the NhaA Na(+)/H(+) (TC 2.A.33) antiporter family.</text>
</comment>
<feature type="transmembrane region" description="Helical" evidence="6">
    <location>
        <begin position="212"/>
        <end position="233"/>
    </location>
</feature>
<feature type="transmembrane region" description="Helical" evidence="6">
    <location>
        <begin position="93"/>
        <end position="111"/>
    </location>
</feature>
<sequence length="478" mass="50027">MRDVARAWWPLNRPDSQLAPGTWAPARRLAQRVLGPLDRFLHVEAASGIVLLIASVIALAWANSPWGGAYEHLWHVPITIGAGSLVFTQPLHFWINEGLMTIFFFVVGLEIRREIHEGELSDLKRAALPVAAAAGGMTAPALLYLSFNSSPVSRHGWGVPTATDIAFAVGVLALLGKRVPPALRVLLLALAIIDDIGAIIVIALFYSSGVAWTGLLIAGGGVLAVLLLQRFGVRRPVAYVAPGAVIWLGMLRAGVHPTIAGVVIGLLTPVRSWFGSHGFLKTARGVVDEVGALAEREGHRADELLSPLRRIKQAQREALAPVVRLQAALHPWVAYGIMPLFAFANAGVRVDGSSLGHAASGTILLGVMVGLVAGKPLGVFLASFAMVRLGVCALPRGVGWRGIAVVGCVAGIGFTMAIFIAGLAFDDAAQLAAAKLGVLLASAVAAVIGLLVGRLVLSGTPTPGAARTLHEAETSTEQ</sequence>
<feature type="transmembrane region" description="Helical" evidence="6">
    <location>
        <begin position="40"/>
        <end position="62"/>
    </location>
</feature>
<feature type="transmembrane region" description="Helical" evidence="6">
    <location>
        <begin position="362"/>
        <end position="386"/>
    </location>
</feature>
<feature type="transmembrane region" description="Helical" evidence="6">
    <location>
        <begin position="182"/>
        <end position="206"/>
    </location>
</feature>
<evidence type="ECO:0000256" key="3">
    <source>
        <dbReference type="ARBA" id="ARBA00022692"/>
    </source>
</evidence>
<dbReference type="PANTHER" id="PTHR30341:SF0">
    <property type="entry name" value="NA(+)_H(+) ANTIPORTER NHAA"/>
    <property type="match status" value="1"/>
</dbReference>
<keyword evidence="6" id="KW-0050">Antiport</keyword>